<evidence type="ECO:0000259" key="3">
    <source>
        <dbReference type="PROSITE" id="PS50977"/>
    </source>
</evidence>
<sequence length="200" mass="23653">MNRSESKYFHTAACMDEALLALLEKKEFTYITVKEVCQKAGVNRSTFYLHYESMADLLSESVEYLKKQFLAYFAPSTVNILPRIRDCPLDELFLITPEYLAPYLRYIQEHRRLFQTAVENSAILRLEDSYQRMFQHVFAPILERYRVPERDHPYLMAFYIQGLMAIITQWLKQDCQDAPEHVIAVIQRCIVPHDTSRVME</sequence>
<proteinExistence type="predicted"/>
<dbReference type="PANTHER" id="PTHR43479">
    <property type="entry name" value="ACREF/ENVCD OPERON REPRESSOR-RELATED"/>
    <property type="match status" value="1"/>
</dbReference>
<dbReference type="InterPro" id="IPR039532">
    <property type="entry name" value="TetR_C_Firmicutes"/>
</dbReference>
<dbReference type="Gene3D" id="1.10.357.10">
    <property type="entry name" value="Tetracycline Repressor, domain 2"/>
    <property type="match status" value="1"/>
</dbReference>
<protein>
    <submittedName>
        <fullName evidence="4">TetR/AcrR family transcriptional regulator</fullName>
    </submittedName>
</protein>
<dbReference type="Pfam" id="PF00440">
    <property type="entry name" value="TetR_N"/>
    <property type="match status" value="1"/>
</dbReference>
<reference evidence="4" key="1">
    <citation type="submission" date="2020-10" db="EMBL/GenBank/DDBJ databases">
        <authorList>
            <person name="Gilroy R."/>
        </authorList>
    </citation>
    <scope>NUCLEOTIDE SEQUENCE</scope>
    <source>
        <strain evidence="4">CHK183-6373</strain>
    </source>
</reference>
<dbReference type="InterPro" id="IPR050624">
    <property type="entry name" value="HTH-type_Tx_Regulator"/>
</dbReference>
<dbReference type="InterPro" id="IPR001647">
    <property type="entry name" value="HTH_TetR"/>
</dbReference>
<dbReference type="PROSITE" id="PS50977">
    <property type="entry name" value="HTH_TETR_2"/>
    <property type="match status" value="1"/>
</dbReference>
<gene>
    <name evidence="4" type="ORF">IAA64_04415</name>
</gene>
<evidence type="ECO:0000313" key="5">
    <source>
        <dbReference type="Proteomes" id="UP000886884"/>
    </source>
</evidence>
<feature type="DNA-binding region" description="H-T-H motif" evidence="2">
    <location>
        <begin position="32"/>
        <end position="51"/>
    </location>
</feature>
<reference evidence="4" key="2">
    <citation type="journal article" date="2021" name="PeerJ">
        <title>Extensive microbial diversity within the chicken gut microbiome revealed by metagenomics and culture.</title>
        <authorList>
            <person name="Gilroy R."/>
            <person name="Ravi A."/>
            <person name="Getino M."/>
            <person name="Pursley I."/>
            <person name="Horton D.L."/>
            <person name="Alikhan N.F."/>
            <person name="Baker D."/>
            <person name="Gharbi K."/>
            <person name="Hall N."/>
            <person name="Watson M."/>
            <person name="Adriaenssens E.M."/>
            <person name="Foster-Nyarko E."/>
            <person name="Jarju S."/>
            <person name="Secka A."/>
            <person name="Antonio M."/>
            <person name="Oren A."/>
            <person name="Chaudhuri R.R."/>
            <person name="La Ragione R."/>
            <person name="Hildebrand F."/>
            <person name="Pallen M.J."/>
        </authorList>
    </citation>
    <scope>NUCLEOTIDE SEQUENCE</scope>
    <source>
        <strain evidence="4">CHK183-6373</strain>
    </source>
</reference>
<dbReference type="Proteomes" id="UP000886884">
    <property type="component" value="Unassembled WGS sequence"/>
</dbReference>
<feature type="domain" description="HTH tetR-type" evidence="3">
    <location>
        <begin position="9"/>
        <end position="69"/>
    </location>
</feature>
<comment type="caution">
    <text evidence="4">The sequence shown here is derived from an EMBL/GenBank/DDBJ whole genome shotgun (WGS) entry which is preliminary data.</text>
</comment>
<keyword evidence="1 2" id="KW-0238">DNA-binding</keyword>
<dbReference type="AlphaFoldDB" id="A0A9D1P6I4"/>
<organism evidence="4 5">
    <name type="scientific">Candidatus Ornithocaccomicrobium faecavium</name>
    <dbReference type="NCBI Taxonomy" id="2840890"/>
    <lineage>
        <taxon>Bacteria</taxon>
        <taxon>Bacillati</taxon>
        <taxon>Bacillota</taxon>
        <taxon>Clostridia</taxon>
        <taxon>Candidatus Ornithocaccomicrobium</taxon>
    </lineage>
</organism>
<dbReference type="PANTHER" id="PTHR43479:SF11">
    <property type="entry name" value="ACREF_ENVCD OPERON REPRESSOR-RELATED"/>
    <property type="match status" value="1"/>
</dbReference>
<evidence type="ECO:0000256" key="2">
    <source>
        <dbReference type="PROSITE-ProRule" id="PRU00335"/>
    </source>
</evidence>
<dbReference type="EMBL" id="DVOT01000076">
    <property type="protein sequence ID" value="HIV27187.1"/>
    <property type="molecule type" value="Genomic_DNA"/>
</dbReference>
<dbReference type="GO" id="GO:0003677">
    <property type="term" value="F:DNA binding"/>
    <property type="evidence" value="ECO:0007669"/>
    <property type="project" value="UniProtKB-UniRule"/>
</dbReference>
<dbReference type="Pfam" id="PF14278">
    <property type="entry name" value="TetR_C_8"/>
    <property type="match status" value="1"/>
</dbReference>
<name>A0A9D1P6I4_9FIRM</name>
<evidence type="ECO:0000313" key="4">
    <source>
        <dbReference type="EMBL" id="HIV27187.1"/>
    </source>
</evidence>
<evidence type="ECO:0000256" key="1">
    <source>
        <dbReference type="ARBA" id="ARBA00023125"/>
    </source>
</evidence>
<dbReference type="SUPFAM" id="SSF46689">
    <property type="entry name" value="Homeodomain-like"/>
    <property type="match status" value="1"/>
</dbReference>
<dbReference type="InterPro" id="IPR009057">
    <property type="entry name" value="Homeodomain-like_sf"/>
</dbReference>
<accession>A0A9D1P6I4</accession>